<dbReference type="Gene3D" id="2.180.10.10">
    <property type="entry name" value="RHS repeat-associated core"/>
    <property type="match status" value="1"/>
</dbReference>
<dbReference type="EMBL" id="JAELUP010000060">
    <property type="protein sequence ID" value="MBJ6361859.1"/>
    <property type="molecule type" value="Genomic_DNA"/>
</dbReference>
<dbReference type="AlphaFoldDB" id="A0A934J220"/>
<keyword evidence="2" id="KW-1185">Reference proteome</keyword>
<evidence type="ECO:0000313" key="2">
    <source>
        <dbReference type="Proteomes" id="UP000640274"/>
    </source>
</evidence>
<reference evidence="1" key="1">
    <citation type="submission" date="2020-12" db="EMBL/GenBank/DDBJ databases">
        <authorList>
            <person name="Huq M.A."/>
        </authorList>
    </citation>
    <scope>NUCLEOTIDE SEQUENCE</scope>
    <source>
        <strain evidence="1">MAHUQ-46</strain>
    </source>
</reference>
<comment type="caution">
    <text evidence="1">The sequence shown here is derived from an EMBL/GenBank/DDBJ whole genome shotgun (WGS) entry which is preliminary data.</text>
</comment>
<dbReference type="RefSeq" id="WP_199019410.1">
    <property type="nucleotide sequence ID" value="NZ_JAELUP010000060.1"/>
</dbReference>
<evidence type="ECO:0008006" key="3">
    <source>
        <dbReference type="Google" id="ProtNLM"/>
    </source>
</evidence>
<accession>A0A934J220</accession>
<protein>
    <recommendedName>
        <fullName evidence="3">YD repeat-containing protein</fullName>
    </recommendedName>
</protein>
<dbReference type="Proteomes" id="UP000640274">
    <property type="component" value="Unassembled WGS sequence"/>
</dbReference>
<sequence>MTHLDQSSVTAVFDDLQNQVTAADETGVTSIVRWNPLGLKVAEGIMGKGMATYGYDAYGRLSYSDDKAGNRTSYTYDV</sequence>
<proteinExistence type="predicted"/>
<evidence type="ECO:0000313" key="1">
    <source>
        <dbReference type="EMBL" id="MBJ6361859.1"/>
    </source>
</evidence>
<organism evidence="1 2">
    <name type="scientific">Paenibacillus roseus</name>
    <dbReference type="NCBI Taxonomy" id="2798579"/>
    <lineage>
        <taxon>Bacteria</taxon>
        <taxon>Bacillati</taxon>
        <taxon>Bacillota</taxon>
        <taxon>Bacilli</taxon>
        <taxon>Bacillales</taxon>
        <taxon>Paenibacillaceae</taxon>
        <taxon>Paenibacillus</taxon>
    </lineage>
</organism>
<gene>
    <name evidence="1" type="ORF">JFN88_11355</name>
</gene>
<name>A0A934J220_9BACL</name>